<feature type="transmembrane region" description="Helical" evidence="1">
    <location>
        <begin position="157"/>
        <end position="179"/>
    </location>
</feature>
<dbReference type="RefSeq" id="WP_066269511.1">
    <property type="nucleotide sequence ID" value="NZ_JARMAB010000022.1"/>
</dbReference>
<proteinExistence type="predicted"/>
<accession>A0ABU6MMX1</accession>
<dbReference type="Proteomes" id="UP001341444">
    <property type="component" value="Unassembled WGS sequence"/>
</dbReference>
<keyword evidence="1" id="KW-0812">Transmembrane</keyword>
<name>A0ABU6MMX1_9BACI</name>
<feature type="transmembrane region" description="Helical" evidence="1">
    <location>
        <begin position="7"/>
        <end position="29"/>
    </location>
</feature>
<comment type="caution">
    <text evidence="2">The sequence shown here is derived from an EMBL/GenBank/DDBJ whole genome shotgun (WGS) entry which is preliminary data.</text>
</comment>
<keyword evidence="1" id="KW-0472">Membrane</keyword>
<evidence type="ECO:0000313" key="2">
    <source>
        <dbReference type="EMBL" id="MED1204405.1"/>
    </source>
</evidence>
<reference evidence="2 3" key="1">
    <citation type="submission" date="2023-03" db="EMBL/GenBank/DDBJ databases">
        <title>Bacillus Genome Sequencing.</title>
        <authorList>
            <person name="Dunlap C."/>
        </authorList>
    </citation>
    <scope>NUCLEOTIDE SEQUENCE [LARGE SCALE GENOMIC DNA]</scope>
    <source>
        <strain evidence="2 3">B-23453</strain>
    </source>
</reference>
<keyword evidence="1" id="KW-1133">Transmembrane helix</keyword>
<evidence type="ECO:0000256" key="1">
    <source>
        <dbReference type="SAM" id="Phobius"/>
    </source>
</evidence>
<gene>
    <name evidence="2" type="ORF">P4T90_15255</name>
</gene>
<protein>
    <submittedName>
        <fullName evidence="2">Uncharacterized protein</fullName>
    </submittedName>
</protein>
<keyword evidence="3" id="KW-1185">Reference proteome</keyword>
<sequence>MNDFKKIFLLWIVIMFFVTFTCTLTYLVMQQTLRLGANQAPLESAIDAKLALQRGTSPESALPGNKLDASESLDTFVMIYDKKMTPVASSGTINGQIPHYPIDVLKNVALKGEEKVTWQPQRDLRYATVAVRYNHGFIVGARSLKETESLIGSIGNLILAAWIACFVLFSIALAVLYSVMKKLYKTRNA</sequence>
<dbReference type="EMBL" id="JARMAB010000022">
    <property type="protein sequence ID" value="MED1204405.1"/>
    <property type="molecule type" value="Genomic_DNA"/>
</dbReference>
<evidence type="ECO:0000313" key="3">
    <source>
        <dbReference type="Proteomes" id="UP001341444"/>
    </source>
</evidence>
<organism evidence="2 3">
    <name type="scientific">Heyndrickxia acidicola</name>
    <dbReference type="NCBI Taxonomy" id="209389"/>
    <lineage>
        <taxon>Bacteria</taxon>
        <taxon>Bacillati</taxon>
        <taxon>Bacillota</taxon>
        <taxon>Bacilli</taxon>
        <taxon>Bacillales</taxon>
        <taxon>Bacillaceae</taxon>
        <taxon>Heyndrickxia</taxon>
    </lineage>
</organism>